<dbReference type="GeneID" id="64591880"/>
<dbReference type="Proteomes" id="UP000719766">
    <property type="component" value="Unassembled WGS sequence"/>
</dbReference>
<keyword evidence="2" id="KW-1185">Reference proteome</keyword>
<evidence type="ECO:0000313" key="2">
    <source>
        <dbReference type="Proteomes" id="UP000719766"/>
    </source>
</evidence>
<name>A0A9P7DG85_9AGAM</name>
<evidence type="ECO:0000313" key="1">
    <source>
        <dbReference type="EMBL" id="KAG1791565.1"/>
    </source>
</evidence>
<protein>
    <recommendedName>
        <fullName evidence="3">DNA helicase</fullName>
    </recommendedName>
</protein>
<dbReference type="CDD" id="cd18809">
    <property type="entry name" value="SF1_C_RecD"/>
    <property type="match status" value="1"/>
</dbReference>
<dbReference type="PANTHER" id="PTHR23274">
    <property type="entry name" value="DNA HELICASE-RELATED"/>
    <property type="match status" value="1"/>
</dbReference>
<dbReference type="PANTHER" id="PTHR23274:SF11">
    <property type="entry name" value="ATP-DEPENDENT DNA HELICASE PIF1"/>
    <property type="match status" value="1"/>
</dbReference>
<reference evidence="1" key="1">
    <citation type="journal article" date="2020" name="New Phytol.">
        <title>Comparative genomics reveals dynamic genome evolution in host specialist ectomycorrhizal fungi.</title>
        <authorList>
            <person name="Lofgren L.A."/>
            <person name="Nguyen N.H."/>
            <person name="Vilgalys R."/>
            <person name="Ruytinx J."/>
            <person name="Liao H.L."/>
            <person name="Branco S."/>
            <person name="Kuo A."/>
            <person name="LaButti K."/>
            <person name="Lipzen A."/>
            <person name="Andreopoulos W."/>
            <person name="Pangilinan J."/>
            <person name="Riley R."/>
            <person name="Hundley H."/>
            <person name="Na H."/>
            <person name="Barry K."/>
            <person name="Grigoriev I.V."/>
            <person name="Stajich J.E."/>
            <person name="Kennedy P.G."/>
        </authorList>
    </citation>
    <scope>NUCLEOTIDE SEQUENCE</scope>
    <source>
        <strain evidence="1">S12</strain>
    </source>
</reference>
<feature type="non-terminal residue" evidence="1">
    <location>
        <position position="166"/>
    </location>
</feature>
<evidence type="ECO:0008006" key="3">
    <source>
        <dbReference type="Google" id="ProtNLM"/>
    </source>
</evidence>
<gene>
    <name evidence="1" type="ORF">HD556DRAFT_1240499</name>
</gene>
<dbReference type="EMBL" id="JABBWE010000042">
    <property type="protein sequence ID" value="KAG1791565.1"/>
    <property type="molecule type" value="Genomic_DNA"/>
</dbReference>
<dbReference type="InterPro" id="IPR027417">
    <property type="entry name" value="P-loop_NTPase"/>
</dbReference>
<organism evidence="1 2">
    <name type="scientific">Suillus plorans</name>
    <dbReference type="NCBI Taxonomy" id="116603"/>
    <lineage>
        <taxon>Eukaryota</taxon>
        <taxon>Fungi</taxon>
        <taxon>Dikarya</taxon>
        <taxon>Basidiomycota</taxon>
        <taxon>Agaricomycotina</taxon>
        <taxon>Agaricomycetes</taxon>
        <taxon>Agaricomycetidae</taxon>
        <taxon>Boletales</taxon>
        <taxon>Suillineae</taxon>
        <taxon>Suillaceae</taxon>
        <taxon>Suillus</taxon>
    </lineage>
</organism>
<accession>A0A9P7DG85</accession>
<dbReference type="RefSeq" id="XP_041158371.1">
    <property type="nucleotide sequence ID" value="XM_041298116.1"/>
</dbReference>
<dbReference type="SUPFAM" id="SSF52540">
    <property type="entry name" value="P-loop containing nucleoside triphosphate hydrolases"/>
    <property type="match status" value="1"/>
</dbReference>
<proteinExistence type="predicted"/>
<sequence length="166" mass="17812">MPVILRSRNLCTDLGVANGTQGIVQRIYTTICDSGFTYCTCALVEFPTSRVAIPGLPAGVFPVTPISWAFTTLPPGSFDPSTKVRVTCSQLPIQPSFAVTGHSAQGKTLPSVIVDLHEGGFGAYVAASRARSREGLCITQAVTIDQLNRPLPYDLLQEMKRLGDLE</sequence>
<comment type="caution">
    <text evidence="1">The sequence shown here is derived from an EMBL/GenBank/DDBJ whole genome shotgun (WGS) entry which is preliminary data.</text>
</comment>
<dbReference type="OrthoDB" id="432234at2759"/>
<dbReference type="AlphaFoldDB" id="A0A9P7DG85"/>